<reference evidence="2 3" key="1">
    <citation type="submission" date="2019-04" db="EMBL/GenBank/DDBJ databases">
        <title>Annotation for the trematode Fasciola gigantica.</title>
        <authorList>
            <person name="Choi Y.-J."/>
        </authorList>
    </citation>
    <scope>NUCLEOTIDE SEQUENCE [LARGE SCALE GENOMIC DNA]</scope>
    <source>
        <strain evidence="2">Uganda_cow_1</strain>
    </source>
</reference>
<evidence type="ECO:0000313" key="2">
    <source>
        <dbReference type="EMBL" id="TPP63411.1"/>
    </source>
</evidence>
<organism evidence="2 3">
    <name type="scientific">Fasciola gigantica</name>
    <name type="common">Giant liver fluke</name>
    <dbReference type="NCBI Taxonomy" id="46835"/>
    <lineage>
        <taxon>Eukaryota</taxon>
        <taxon>Metazoa</taxon>
        <taxon>Spiralia</taxon>
        <taxon>Lophotrochozoa</taxon>
        <taxon>Platyhelminthes</taxon>
        <taxon>Trematoda</taxon>
        <taxon>Digenea</taxon>
        <taxon>Plagiorchiida</taxon>
        <taxon>Echinostomata</taxon>
        <taxon>Echinostomatoidea</taxon>
        <taxon>Fasciolidae</taxon>
        <taxon>Fasciola</taxon>
    </lineage>
</organism>
<dbReference type="AlphaFoldDB" id="A0A504YT75"/>
<dbReference type="EMBL" id="SUNJ01005707">
    <property type="protein sequence ID" value="TPP63411.1"/>
    <property type="molecule type" value="Genomic_DNA"/>
</dbReference>
<gene>
    <name evidence="2" type="ORF">FGIG_10274</name>
</gene>
<evidence type="ECO:0000256" key="1">
    <source>
        <dbReference type="SAM" id="MobiDB-lite"/>
    </source>
</evidence>
<sequence>MPLLDTDQMAAGRRFEPSASRNRKTKRGGPRKFQSLWNISQLSDQQLSGIPVTTETTTQAEPTGSTAAAIATNLNKRLPKWLRWGASKKSSAETKMERGPNKVESVLPETLAGEHQGFIGNLGIGGFIETEDSTFVTSDEVDEANVLNTTGTNQTKSLMNLSSLLLWPSQDDTAVGQTSLAPAASPGLGRTQERYSLSNSSRTTSSVEGSPCSWNSTGPNEVLRSRVLSDPRTPSSDQSCLIPELIKVLFLTNTPLGRVLMDVDTLRLTTAEGTRKPLDFVKLIIPLPAWFIHENSPLIPNMTYWVSFYPTKHAILLSRTFREPGIFLFPK</sequence>
<name>A0A504YT75_FASGI</name>
<feature type="region of interest" description="Disordered" evidence="1">
    <location>
        <begin position="1"/>
        <end position="33"/>
    </location>
</feature>
<keyword evidence="3" id="KW-1185">Reference proteome</keyword>
<accession>A0A504YT75</accession>
<feature type="compositionally biased region" description="Low complexity" evidence="1">
    <location>
        <begin position="196"/>
        <end position="210"/>
    </location>
</feature>
<feature type="region of interest" description="Disordered" evidence="1">
    <location>
        <begin position="177"/>
        <end position="218"/>
    </location>
</feature>
<comment type="caution">
    <text evidence="2">The sequence shown here is derived from an EMBL/GenBank/DDBJ whole genome shotgun (WGS) entry which is preliminary data.</text>
</comment>
<dbReference type="OrthoDB" id="6274507at2759"/>
<proteinExistence type="predicted"/>
<evidence type="ECO:0000313" key="3">
    <source>
        <dbReference type="Proteomes" id="UP000316759"/>
    </source>
</evidence>
<feature type="compositionally biased region" description="Basic residues" evidence="1">
    <location>
        <begin position="21"/>
        <end position="30"/>
    </location>
</feature>
<dbReference type="Proteomes" id="UP000316759">
    <property type="component" value="Unassembled WGS sequence"/>
</dbReference>
<protein>
    <submittedName>
        <fullName evidence="2">Uncharacterized protein</fullName>
    </submittedName>
</protein>